<dbReference type="GO" id="GO:0005737">
    <property type="term" value="C:cytoplasm"/>
    <property type="evidence" value="ECO:0007669"/>
    <property type="project" value="TreeGrafter"/>
</dbReference>
<dbReference type="InterPro" id="IPR036291">
    <property type="entry name" value="NAD(P)-bd_dom_sf"/>
</dbReference>
<dbReference type="Gene3D" id="3.30.1780.10">
    <property type="entry name" value="ornithine cyclodeaminase, domain 1"/>
    <property type="match status" value="1"/>
</dbReference>
<dbReference type="PANTHER" id="PTHR13812">
    <property type="entry name" value="KETIMINE REDUCTASE MU-CRYSTALLIN"/>
    <property type="match status" value="1"/>
</dbReference>
<dbReference type="InterPro" id="IPR003462">
    <property type="entry name" value="ODC_Mu_crystall"/>
</dbReference>
<dbReference type="EMBL" id="BONI01000068">
    <property type="protein sequence ID" value="GIG09594.1"/>
    <property type="molecule type" value="Genomic_DNA"/>
</dbReference>
<dbReference type="InterPro" id="IPR023401">
    <property type="entry name" value="ODC_N"/>
</dbReference>
<dbReference type="Gene3D" id="3.40.50.720">
    <property type="entry name" value="NAD(P)-binding Rossmann-like Domain"/>
    <property type="match status" value="1"/>
</dbReference>
<name>A0A8J3L5P1_9ACTN</name>
<dbReference type="Proteomes" id="UP000630887">
    <property type="component" value="Unassembled WGS sequence"/>
</dbReference>
<proteinExistence type="predicted"/>
<reference evidence="1 2" key="1">
    <citation type="submission" date="2021-01" db="EMBL/GenBank/DDBJ databases">
        <title>Whole genome shotgun sequence of Catellatospora coxensis NBRC 107359.</title>
        <authorList>
            <person name="Komaki H."/>
            <person name="Tamura T."/>
        </authorList>
    </citation>
    <scope>NUCLEOTIDE SEQUENCE [LARGE SCALE GENOMIC DNA]</scope>
    <source>
        <strain evidence="1 2">NBRC 107359</strain>
    </source>
</reference>
<comment type="caution">
    <text evidence="1">The sequence shown here is derived from an EMBL/GenBank/DDBJ whole genome shotgun (WGS) entry which is preliminary data.</text>
</comment>
<dbReference type="AlphaFoldDB" id="A0A8J3L5P1"/>
<dbReference type="PIRSF" id="PIRSF001439">
    <property type="entry name" value="CryM"/>
    <property type="match status" value="1"/>
</dbReference>
<sequence length="362" mass="37184">MSTEELTRTPWFTAGLRGLGGAGPVLLISRDEVARCLALLDPVAIVREALVDHHAGRTVLPAEAYLRWDNDQGAYTRSIAMPGGVVRDGGPAAYGMKIINASVSNPAAGLERAGGVGLCFDPQTARISAIIEIGLISSVRTAAVSLVGVQAAGHADATCLAVLGCGTQGGTHLFLLADRLPGLRRVALHDAEPAAAAALAERVRRHRPGIEVAVLPDARSALRDAELVVTATTADDGYLPPDWIRPGAAVVNVSLADLTAEALLQAGRLYVDDVELVEQNPRRPLGRLMQQGLVTAPGSTGGGRPIDATIGALAAGAVTAAPPAPTSYTVINPFGMGVLDVALLDAIRRAATGLGLGTEVAL</sequence>
<dbReference type="Pfam" id="PF02423">
    <property type="entry name" value="OCD_Mu_crystall"/>
    <property type="match status" value="1"/>
</dbReference>
<gene>
    <name evidence="1" type="primary">ocd</name>
    <name evidence="1" type="ORF">Cco03nite_62940</name>
</gene>
<dbReference type="RefSeq" id="WP_203696798.1">
    <property type="nucleotide sequence ID" value="NZ_BONI01000068.1"/>
</dbReference>
<evidence type="ECO:0000313" key="1">
    <source>
        <dbReference type="EMBL" id="GIG09594.1"/>
    </source>
</evidence>
<accession>A0A8J3L5P1</accession>
<evidence type="ECO:0000313" key="2">
    <source>
        <dbReference type="Proteomes" id="UP000630887"/>
    </source>
</evidence>
<keyword evidence="2" id="KW-1185">Reference proteome</keyword>
<dbReference type="SUPFAM" id="SSF51735">
    <property type="entry name" value="NAD(P)-binding Rossmann-fold domains"/>
    <property type="match status" value="1"/>
</dbReference>
<protein>
    <submittedName>
        <fullName evidence="1">Ornithine cyclodeaminase</fullName>
    </submittedName>
</protein>
<organism evidence="1 2">
    <name type="scientific">Catellatospora coxensis</name>
    <dbReference type="NCBI Taxonomy" id="310354"/>
    <lineage>
        <taxon>Bacteria</taxon>
        <taxon>Bacillati</taxon>
        <taxon>Actinomycetota</taxon>
        <taxon>Actinomycetes</taxon>
        <taxon>Micromonosporales</taxon>
        <taxon>Micromonosporaceae</taxon>
        <taxon>Catellatospora</taxon>
    </lineage>
</organism>
<dbReference type="PANTHER" id="PTHR13812:SF19">
    <property type="entry name" value="KETIMINE REDUCTASE MU-CRYSTALLIN"/>
    <property type="match status" value="1"/>
</dbReference>